<dbReference type="EMBL" id="JAUESC010000382">
    <property type="protein sequence ID" value="KAK0587057.1"/>
    <property type="molecule type" value="Genomic_DNA"/>
</dbReference>
<sequence length="154" mass="16839">MFPHDGRAAGEHNKNSGEGGFRGGAQKEMEFGGGMYGGCPFRRRLNSRTICFLASTLRLWTSEVESRDLLEETSRVTLLWYGPTNLASRSFGGDLALGLLVAFLVWTSELLREIPRNIAATSTPPGIRCNVDLGSVATPPHPSSSPSQRRFEII</sequence>
<feature type="region of interest" description="Disordered" evidence="1">
    <location>
        <begin position="135"/>
        <end position="154"/>
    </location>
</feature>
<gene>
    <name evidence="2" type="ORF">LWI29_016630</name>
</gene>
<evidence type="ECO:0000313" key="3">
    <source>
        <dbReference type="Proteomes" id="UP001168877"/>
    </source>
</evidence>
<dbReference type="AlphaFoldDB" id="A0AA39SA35"/>
<reference evidence="2" key="2">
    <citation type="submission" date="2023-06" db="EMBL/GenBank/DDBJ databases">
        <authorList>
            <person name="Swenson N.G."/>
            <person name="Wegrzyn J.L."/>
            <person name="Mcevoy S.L."/>
        </authorList>
    </citation>
    <scope>NUCLEOTIDE SEQUENCE</scope>
    <source>
        <strain evidence="2">NS2018</strain>
        <tissue evidence="2">Leaf</tissue>
    </source>
</reference>
<evidence type="ECO:0000313" key="2">
    <source>
        <dbReference type="EMBL" id="KAK0587057.1"/>
    </source>
</evidence>
<keyword evidence="3" id="KW-1185">Reference proteome</keyword>
<accession>A0AA39SA35</accession>
<feature type="compositionally biased region" description="Basic and acidic residues" evidence="1">
    <location>
        <begin position="1"/>
        <end position="15"/>
    </location>
</feature>
<name>A0AA39SA35_ACESA</name>
<proteinExistence type="predicted"/>
<dbReference type="Proteomes" id="UP001168877">
    <property type="component" value="Unassembled WGS sequence"/>
</dbReference>
<organism evidence="2 3">
    <name type="scientific">Acer saccharum</name>
    <name type="common">Sugar maple</name>
    <dbReference type="NCBI Taxonomy" id="4024"/>
    <lineage>
        <taxon>Eukaryota</taxon>
        <taxon>Viridiplantae</taxon>
        <taxon>Streptophyta</taxon>
        <taxon>Embryophyta</taxon>
        <taxon>Tracheophyta</taxon>
        <taxon>Spermatophyta</taxon>
        <taxon>Magnoliopsida</taxon>
        <taxon>eudicotyledons</taxon>
        <taxon>Gunneridae</taxon>
        <taxon>Pentapetalae</taxon>
        <taxon>rosids</taxon>
        <taxon>malvids</taxon>
        <taxon>Sapindales</taxon>
        <taxon>Sapindaceae</taxon>
        <taxon>Hippocastanoideae</taxon>
        <taxon>Acereae</taxon>
        <taxon>Acer</taxon>
    </lineage>
</organism>
<protein>
    <submittedName>
        <fullName evidence="2">Uncharacterized protein</fullName>
    </submittedName>
</protein>
<feature type="region of interest" description="Disordered" evidence="1">
    <location>
        <begin position="1"/>
        <end position="24"/>
    </location>
</feature>
<reference evidence="2" key="1">
    <citation type="journal article" date="2022" name="Plant J.">
        <title>Strategies of tolerance reflected in two North American maple genomes.</title>
        <authorList>
            <person name="McEvoy S.L."/>
            <person name="Sezen U.U."/>
            <person name="Trouern-Trend A."/>
            <person name="McMahon S.M."/>
            <person name="Schaberg P.G."/>
            <person name="Yang J."/>
            <person name="Wegrzyn J.L."/>
            <person name="Swenson N.G."/>
        </authorList>
    </citation>
    <scope>NUCLEOTIDE SEQUENCE</scope>
    <source>
        <strain evidence="2">NS2018</strain>
    </source>
</reference>
<evidence type="ECO:0000256" key="1">
    <source>
        <dbReference type="SAM" id="MobiDB-lite"/>
    </source>
</evidence>
<comment type="caution">
    <text evidence="2">The sequence shown here is derived from an EMBL/GenBank/DDBJ whole genome shotgun (WGS) entry which is preliminary data.</text>
</comment>